<name>A0A428KIA5_9BACT</name>
<organism evidence="2 3">
    <name type="scientific">Hymenobacter perfusus</name>
    <dbReference type="NCBI Taxonomy" id="1236770"/>
    <lineage>
        <taxon>Bacteria</taxon>
        <taxon>Pseudomonadati</taxon>
        <taxon>Bacteroidota</taxon>
        <taxon>Cytophagia</taxon>
        <taxon>Cytophagales</taxon>
        <taxon>Hymenobacteraceae</taxon>
        <taxon>Hymenobacter</taxon>
    </lineage>
</organism>
<keyword evidence="1" id="KW-0812">Transmembrane</keyword>
<sequence length="127" mass="14504">MTQAEAKQYYKFFGYTLVKWTGIYAFLFRGRRMDWEALLVPRNLFASLVMFLLIPALEMVLLYPVFKCAIRKHGEARVLLLMAAFSGEVLLVCGLTANTPSVWALGLAGYSVGLYLLFYRRVLCPLH</sequence>
<keyword evidence="1" id="KW-1133">Transmembrane helix</keyword>
<reference evidence="2 3" key="1">
    <citation type="submission" date="2018-12" db="EMBL/GenBank/DDBJ databases">
        <authorList>
            <person name="Feng G."/>
            <person name="Zhu H."/>
        </authorList>
    </citation>
    <scope>NUCLEOTIDE SEQUENCE [LARGE SCALE GENOMIC DNA]</scope>
    <source>
        <strain evidence="2 3">LMG 26000</strain>
    </source>
</reference>
<dbReference type="AlphaFoldDB" id="A0A428KIA5"/>
<feature type="transmembrane region" description="Helical" evidence="1">
    <location>
        <begin position="44"/>
        <end position="66"/>
    </location>
</feature>
<accession>A0A428KIA5</accession>
<proteinExistence type="predicted"/>
<feature type="transmembrane region" description="Helical" evidence="1">
    <location>
        <begin position="12"/>
        <end position="29"/>
    </location>
</feature>
<protein>
    <submittedName>
        <fullName evidence="2">Uncharacterized protein</fullName>
    </submittedName>
</protein>
<gene>
    <name evidence="2" type="ORF">EI293_02975</name>
</gene>
<dbReference type="RefSeq" id="WP_125435529.1">
    <property type="nucleotide sequence ID" value="NZ_RWIU01000001.1"/>
</dbReference>
<keyword evidence="1" id="KW-0472">Membrane</keyword>
<keyword evidence="3" id="KW-1185">Reference proteome</keyword>
<evidence type="ECO:0000256" key="1">
    <source>
        <dbReference type="SAM" id="Phobius"/>
    </source>
</evidence>
<feature type="transmembrane region" description="Helical" evidence="1">
    <location>
        <begin position="78"/>
        <end position="97"/>
    </location>
</feature>
<feature type="transmembrane region" description="Helical" evidence="1">
    <location>
        <begin position="103"/>
        <end position="119"/>
    </location>
</feature>
<evidence type="ECO:0000313" key="2">
    <source>
        <dbReference type="EMBL" id="RSK46150.1"/>
    </source>
</evidence>
<comment type="caution">
    <text evidence="2">The sequence shown here is derived from an EMBL/GenBank/DDBJ whole genome shotgun (WGS) entry which is preliminary data.</text>
</comment>
<dbReference type="EMBL" id="RWIU01000001">
    <property type="protein sequence ID" value="RSK46150.1"/>
    <property type="molecule type" value="Genomic_DNA"/>
</dbReference>
<dbReference type="Proteomes" id="UP000270291">
    <property type="component" value="Unassembled WGS sequence"/>
</dbReference>
<evidence type="ECO:0000313" key="3">
    <source>
        <dbReference type="Proteomes" id="UP000270291"/>
    </source>
</evidence>